<keyword evidence="2" id="KW-0540">Nuclease</keyword>
<protein>
    <submittedName>
        <fullName evidence="6">RstA-like protein</fullName>
    </submittedName>
</protein>
<keyword evidence="4" id="KW-0378">Hydrolase</keyword>
<evidence type="ECO:0000313" key="8">
    <source>
        <dbReference type="Proteomes" id="UP000244747"/>
    </source>
</evidence>
<keyword evidence="3" id="KW-0255">Endonuclease</keyword>
<keyword evidence="1" id="KW-0235">DNA replication</keyword>
<accession>A0A0F6YPA7</accession>
<keyword evidence="8" id="KW-1185">Reference proteome</keyword>
<dbReference type="RefSeq" id="YP_010768526.1">
    <property type="nucleotide sequence ID" value="NC_073748.1"/>
</dbReference>
<evidence type="ECO:0000256" key="1">
    <source>
        <dbReference type="ARBA" id="ARBA00022705"/>
    </source>
</evidence>
<evidence type="ECO:0000313" key="7">
    <source>
        <dbReference type="Proteomes" id="UP000244608"/>
    </source>
</evidence>
<name>A0A0F6YPA7_9VIRU</name>
<evidence type="ECO:0000313" key="6">
    <source>
        <dbReference type="EMBL" id="AKF12293.1"/>
    </source>
</evidence>
<dbReference type="InterPro" id="IPR008766">
    <property type="entry name" value="Replication_gene_A-like"/>
</dbReference>
<organism evidence="6 8">
    <name type="scientific">Vibrio phage pre-CTX</name>
    <dbReference type="NCBI Taxonomy" id="689414"/>
    <lineage>
        <taxon>Viruses</taxon>
        <taxon>Monodnaviria</taxon>
        <taxon>Loebvirae</taxon>
        <taxon>Hofneiviricota</taxon>
        <taxon>Faserviricetes</taxon>
        <taxon>Tubulavirales</taxon>
        <taxon>Inoviridae</taxon>
        <taxon>Affertcholeramvirus</taxon>
        <taxon>Affertcholeramvirus preCTX1</taxon>
    </lineage>
</organism>
<feature type="domain" description="Replication gene A protein-like" evidence="5">
    <location>
        <begin position="185"/>
        <end position="474"/>
    </location>
</feature>
<evidence type="ECO:0000256" key="3">
    <source>
        <dbReference type="ARBA" id="ARBA00022759"/>
    </source>
</evidence>
<dbReference type="EMBL" id="KP972568">
    <property type="protein sequence ID" value="AKF12293.1"/>
    <property type="molecule type" value="Genomic_DNA"/>
</dbReference>
<dbReference type="EMBL" id="KP972569">
    <property type="protein sequence ID" value="AKF12301.1"/>
    <property type="molecule type" value="Genomic_DNA"/>
</dbReference>
<dbReference type="Pfam" id="PF05840">
    <property type="entry name" value="Phage_GPA"/>
    <property type="match status" value="1"/>
</dbReference>
<evidence type="ECO:0000256" key="2">
    <source>
        <dbReference type="ARBA" id="ARBA00022722"/>
    </source>
</evidence>
<evidence type="ECO:0000259" key="5">
    <source>
        <dbReference type="Pfam" id="PF05840"/>
    </source>
</evidence>
<proteinExistence type="predicted"/>
<reference evidence="7 8" key="1">
    <citation type="journal article" date="2004" name="Zh. Mikrobiol. Epidemiol. Immunobiol.">
        <title>[The genome polymorphism of Vibrio cholerae ctxAB(-) strains, containing the proximal part of the CTX element].</title>
        <authorList>
            <person name="Monakhova E.V."/>
            <person name="Pisanov R.V."/>
            <person name="Mikhas' N.K."/>
        </authorList>
    </citation>
    <scope>NUCLEOTIDE SEQUENCE [LARGE SCALE GENOMIC DNA]</scope>
</reference>
<sequence>MAFERVLDLKTGRESWVDFLPASTWISSEDAHWKNWTGRRPNNATLSDLGSDKSYRPEVVARNRHLSFVSNSLETLIPTKVGKKTRFVKHSLRINIQDRTESHAVAPSPALCVQVSRILGRHYDFARHMQRAFTDCLSTRTAVESFRAIEEAHVRLTQNGYSYAMPDDDLCAMAKDKAHYHTLELAKYDSDIEGKFAKVCTLLSFLGLSFSAPIIKAKRESNELHSLIARACDETWLRRQLRKKCAIEVERIARDLELVQRSKQAYCSDFSVHRQRQQKRRNRAMLESMVVFNKEDPDQYFELAELHDHSIANPEIRRGEMFVRLRGFESIAIEQGHSALFVTSTAPSRFHAVSKGKVNQAWLDAGKPDAKAAHTHLMSVWKSFRKTIDKAQIKVYGMRIVEPHQDGTPHHHMLLFCMPEHTQFVVEAFRHHSLADSPNEKGAQKYRFKVEHIDFSRGSAVGYVAKYLSKNIDGKHIDTDKGTNLSGIEAAERVTAFARVNGIRQFQFIGGAPVTVWRQFRKLRNEFKEDDALFTDLTETEHFLLESIRKSADEGDWKAFTYAMGGVFVKRGDEEVKVAYDAPSTVQKLLESGELSTTRYGDAAHARAVGLMFKKVFLATRFADFEIENRAKYLSAQKRIMSGVSDFFDALELEKEYERMNEEAYQRYLLRVQIDEELNTMVLLGCTDEEISAFLSVVSQAEAALAASV</sequence>
<reference evidence="6" key="2">
    <citation type="submission" date="2015-03" db="EMBL/GenBank/DDBJ databases">
        <authorList>
            <person name="Monakhova E.V."/>
            <person name="Pisanov R.V."/>
        </authorList>
    </citation>
    <scope>NUCLEOTIDE SEQUENCE</scope>
</reference>
<dbReference type="Proteomes" id="UP000244608">
    <property type="component" value="Segment"/>
</dbReference>
<dbReference type="KEGG" id="vg:80396675"/>
<dbReference type="GO" id="GO:0006260">
    <property type="term" value="P:DNA replication"/>
    <property type="evidence" value="ECO:0007669"/>
    <property type="project" value="UniProtKB-KW"/>
</dbReference>
<dbReference type="GeneID" id="80396675"/>
<dbReference type="GO" id="GO:0004519">
    <property type="term" value="F:endonuclease activity"/>
    <property type="evidence" value="ECO:0007669"/>
    <property type="project" value="UniProtKB-KW"/>
</dbReference>
<evidence type="ECO:0000256" key="4">
    <source>
        <dbReference type="ARBA" id="ARBA00022801"/>
    </source>
</evidence>
<dbReference type="Proteomes" id="UP000244747">
    <property type="component" value="Segment"/>
</dbReference>
<dbReference type="GO" id="GO:0016787">
    <property type="term" value="F:hydrolase activity"/>
    <property type="evidence" value="ECO:0007669"/>
    <property type="project" value="UniProtKB-KW"/>
</dbReference>